<name>A0ABR0ADC1_9CRUS</name>
<evidence type="ECO:0000313" key="4">
    <source>
        <dbReference type="Proteomes" id="UP001234178"/>
    </source>
</evidence>
<proteinExistence type="predicted"/>
<evidence type="ECO:0000256" key="1">
    <source>
        <dbReference type="SAM" id="MobiDB-lite"/>
    </source>
</evidence>
<evidence type="ECO:0000313" key="3">
    <source>
        <dbReference type="EMBL" id="KAK4022990.1"/>
    </source>
</evidence>
<evidence type="ECO:0000256" key="2">
    <source>
        <dbReference type="SAM" id="Phobius"/>
    </source>
</evidence>
<keyword evidence="2" id="KW-0472">Membrane</keyword>
<feature type="transmembrane region" description="Helical" evidence="2">
    <location>
        <begin position="50"/>
        <end position="75"/>
    </location>
</feature>
<gene>
    <name evidence="3" type="ORF">OUZ56_008431</name>
</gene>
<feature type="region of interest" description="Disordered" evidence="1">
    <location>
        <begin position="155"/>
        <end position="179"/>
    </location>
</feature>
<dbReference type="EMBL" id="JAOYFB010000037">
    <property type="protein sequence ID" value="KAK4022990.1"/>
    <property type="molecule type" value="Genomic_DNA"/>
</dbReference>
<accession>A0ABR0ADC1</accession>
<protein>
    <submittedName>
        <fullName evidence="3">Uncharacterized protein</fullName>
    </submittedName>
</protein>
<dbReference type="Proteomes" id="UP001234178">
    <property type="component" value="Unassembled WGS sequence"/>
</dbReference>
<keyword evidence="2" id="KW-1133">Transmembrane helix</keyword>
<comment type="caution">
    <text evidence="3">The sequence shown here is derived from an EMBL/GenBank/DDBJ whole genome shotgun (WGS) entry which is preliminary data.</text>
</comment>
<sequence>MNAIANVTHANVADTTVERTVDTGRVIRSVSAEIQSEKKRRFIFKTKPTVFTAMIVTIVIGAGLVGVAVVGHIRLIGRRTDDFRRCSPVAVVEVELLRPSRSGGRGGIRYAERLKPTRTCEPAGTLPHFAAVVVIAVVAGVDVAEADAVAEAPQDVATHLAPSETSRESGESPGNWTDG</sequence>
<reference evidence="3 4" key="1">
    <citation type="journal article" date="2023" name="Nucleic Acids Res.">
        <title>The hologenome of Daphnia magna reveals possible DNA methylation and microbiome-mediated evolution of the host genome.</title>
        <authorList>
            <person name="Chaturvedi A."/>
            <person name="Li X."/>
            <person name="Dhandapani V."/>
            <person name="Marshall H."/>
            <person name="Kissane S."/>
            <person name="Cuenca-Cambronero M."/>
            <person name="Asole G."/>
            <person name="Calvet F."/>
            <person name="Ruiz-Romero M."/>
            <person name="Marangio P."/>
            <person name="Guigo R."/>
            <person name="Rago D."/>
            <person name="Mirbahai L."/>
            <person name="Eastwood N."/>
            <person name="Colbourne J.K."/>
            <person name="Zhou J."/>
            <person name="Mallon E."/>
            <person name="Orsini L."/>
        </authorList>
    </citation>
    <scope>NUCLEOTIDE SEQUENCE [LARGE SCALE GENOMIC DNA]</scope>
    <source>
        <strain evidence="3">LRV0_1</strain>
    </source>
</reference>
<organism evidence="3 4">
    <name type="scientific">Daphnia magna</name>
    <dbReference type="NCBI Taxonomy" id="35525"/>
    <lineage>
        <taxon>Eukaryota</taxon>
        <taxon>Metazoa</taxon>
        <taxon>Ecdysozoa</taxon>
        <taxon>Arthropoda</taxon>
        <taxon>Crustacea</taxon>
        <taxon>Branchiopoda</taxon>
        <taxon>Diplostraca</taxon>
        <taxon>Cladocera</taxon>
        <taxon>Anomopoda</taxon>
        <taxon>Daphniidae</taxon>
        <taxon>Daphnia</taxon>
    </lineage>
</organism>
<keyword evidence="2" id="KW-0812">Transmembrane</keyword>
<keyword evidence="4" id="KW-1185">Reference proteome</keyword>